<dbReference type="Gene3D" id="3.90.25.10">
    <property type="entry name" value="UDP-galactose 4-epimerase, domain 1"/>
    <property type="match status" value="1"/>
</dbReference>
<dbReference type="InterPro" id="IPR008030">
    <property type="entry name" value="NmrA-like"/>
</dbReference>
<sequence>MSTPSPRVAVLGGHGKTGRAVADSLRARDAEVVSIGRAEWPSLKAALDGCSAVYVIAPNFHLDESGYVAEAVDAAGGADVSRLVYHSVASPYLPAMPHHLGKAEGEAVVRRSGRDWTILQPCAYAQNLLPGLLADEPAIRVPYDVDLPHALVDLADVAEVAATMLLEDGHVGATYELGGPLVTVREAAESAAEVMGRTVAVERVDPDEWEREAGAALPEHKRVGLRAMFDYYDDHGFLAANRVAGLLLGRPPRSMADVIARAWAQAGGQSTSPRDS</sequence>
<name>A0ABN2XKS2_9ACTN</name>
<evidence type="ECO:0000259" key="1">
    <source>
        <dbReference type="Pfam" id="PF05368"/>
    </source>
</evidence>
<keyword evidence="3" id="KW-1185">Reference proteome</keyword>
<dbReference type="SUPFAM" id="SSF51735">
    <property type="entry name" value="NAD(P)-binding Rossmann-fold domains"/>
    <property type="match status" value="1"/>
</dbReference>
<dbReference type="Gene3D" id="3.40.50.720">
    <property type="entry name" value="NAD(P)-binding Rossmann-like Domain"/>
    <property type="match status" value="1"/>
</dbReference>
<feature type="domain" description="NmrA-like" evidence="1">
    <location>
        <begin position="20"/>
        <end position="236"/>
    </location>
</feature>
<protein>
    <submittedName>
        <fullName evidence="2">NAD(P)H-binding protein</fullName>
    </submittedName>
</protein>
<evidence type="ECO:0000313" key="2">
    <source>
        <dbReference type="EMBL" id="GAA2113043.1"/>
    </source>
</evidence>
<dbReference type="Pfam" id="PF05368">
    <property type="entry name" value="NmrA"/>
    <property type="match status" value="1"/>
</dbReference>
<comment type="caution">
    <text evidence="2">The sequence shown here is derived from an EMBL/GenBank/DDBJ whole genome shotgun (WGS) entry which is preliminary data.</text>
</comment>
<organism evidence="2 3">
    <name type="scientific">Nocardioides bigeumensis</name>
    <dbReference type="NCBI Taxonomy" id="433657"/>
    <lineage>
        <taxon>Bacteria</taxon>
        <taxon>Bacillati</taxon>
        <taxon>Actinomycetota</taxon>
        <taxon>Actinomycetes</taxon>
        <taxon>Propionibacteriales</taxon>
        <taxon>Nocardioidaceae</taxon>
        <taxon>Nocardioides</taxon>
    </lineage>
</organism>
<gene>
    <name evidence="2" type="ORF">GCM10009843_00310</name>
</gene>
<dbReference type="EMBL" id="BAAAQQ010000001">
    <property type="protein sequence ID" value="GAA2113043.1"/>
    <property type="molecule type" value="Genomic_DNA"/>
</dbReference>
<dbReference type="InterPro" id="IPR051604">
    <property type="entry name" value="Ergot_Alk_Oxidoreductase"/>
</dbReference>
<dbReference type="InterPro" id="IPR036291">
    <property type="entry name" value="NAD(P)-bd_dom_sf"/>
</dbReference>
<accession>A0ABN2XKS2</accession>
<dbReference type="RefSeq" id="WP_344301451.1">
    <property type="nucleotide sequence ID" value="NZ_BAAAQQ010000001.1"/>
</dbReference>
<proteinExistence type="predicted"/>
<reference evidence="2 3" key="1">
    <citation type="journal article" date="2019" name="Int. J. Syst. Evol. Microbiol.">
        <title>The Global Catalogue of Microorganisms (GCM) 10K type strain sequencing project: providing services to taxonomists for standard genome sequencing and annotation.</title>
        <authorList>
            <consortium name="The Broad Institute Genomics Platform"/>
            <consortium name="The Broad Institute Genome Sequencing Center for Infectious Disease"/>
            <person name="Wu L."/>
            <person name="Ma J."/>
        </authorList>
    </citation>
    <scope>NUCLEOTIDE SEQUENCE [LARGE SCALE GENOMIC DNA]</scope>
    <source>
        <strain evidence="2 3">JCM 16021</strain>
    </source>
</reference>
<evidence type="ECO:0000313" key="3">
    <source>
        <dbReference type="Proteomes" id="UP001500575"/>
    </source>
</evidence>
<dbReference type="Proteomes" id="UP001500575">
    <property type="component" value="Unassembled WGS sequence"/>
</dbReference>
<dbReference type="PANTHER" id="PTHR43162">
    <property type="match status" value="1"/>
</dbReference>
<dbReference type="PANTHER" id="PTHR43162:SF1">
    <property type="entry name" value="PRESTALK A DIFFERENTIATION PROTEIN A"/>
    <property type="match status" value="1"/>
</dbReference>